<sequence length="634" mass="73743">MRLLKCLNLPTKNHINNFYLKQSGESLHIKVTEIIPKFTFLGRNLDEALNLQKQHEDLLLNIQNLPTPLEEFYRKIQEKIAAKEPQNPRLIEDMAESLSQVWSDILKLLHDRRTIINMNVLFFERLGECYGKMSALECACRDTMIPIEVEAVREFLEKFKHLRVEVLSSIVNPLTVGNQLLEKMKEIVSVGSLDSRPDHILDESKRSVTQVELWLEDLSDKRNNLETAWLNRKIQLEQCLILAQLSKDLIELEKILNKQRDEILGTFTLGDSSRTAKSLLQDYNAWKVDAMALRDKSLKITKTTEDVVKGGNFTGDEACAKAYQVLASCSEYLDEIDLRESLLQQSKEFFTRAETVMKNFDELEIDLKRVSLRPGSPNFIPVHLKLMQEVSTAINNVLELGYSLIDEVGRTKPEVQGVKQVVDEIERRKLSLETAFSRASEKHIKVSDELNVFLQQYNDIFSWIESQKRDRIINGPLNFMGNNAQQAKDCLNSHQQLLRQLEIKEEEFKSVQNKLKPFLEYIEDSQRDDVNEKINILLKNWNDLNNFVKARIPIIELYLRFHQEADHLINLFNNLEQTLRTTKHADELHYIDTVWNKIQAQFSLLKNISNLFAAEKIKVCLLNVKFIKFFRVNE</sequence>
<evidence type="ECO:0000313" key="4">
    <source>
        <dbReference type="Proteomes" id="UP001107558"/>
    </source>
</evidence>
<keyword evidence="1" id="KW-0344">Guanine-nucleotide releasing factor</keyword>
<feature type="coiled-coil region" evidence="2">
    <location>
        <begin position="484"/>
        <end position="514"/>
    </location>
</feature>
<keyword evidence="4" id="KW-1185">Reference proteome</keyword>
<evidence type="ECO:0000256" key="2">
    <source>
        <dbReference type="SAM" id="Coils"/>
    </source>
</evidence>
<keyword evidence="2" id="KW-0175">Coiled coil</keyword>
<dbReference type="Gene3D" id="1.20.58.60">
    <property type="match status" value="3"/>
</dbReference>
<gene>
    <name evidence="3" type="ORF">PVAND_007455</name>
</gene>
<dbReference type="EMBL" id="JADBJN010000002">
    <property type="protein sequence ID" value="KAG5677724.1"/>
    <property type="molecule type" value="Genomic_DNA"/>
</dbReference>
<proteinExistence type="predicted"/>
<evidence type="ECO:0000313" key="3">
    <source>
        <dbReference type="EMBL" id="KAG5677724.1"/>
    </source>
</evidence>
<dbReference type="Proteomes" id="UP001107558">
    <property type="component" value="Chromosome 2"/>
</dbReference>
<dbReference type="Pfam" id="PF00435">
    <property type="entry name" value="Spectrin"/>
    <property type="match status" value="1"/>
</dbReference>
<accession>A0A9J6C6C7</accession>
<reference evidence="3" key="1">
    <citation type="submission" date="2021-03" db="EMBL/GenBank/DDBJ databases">
        <title>Chromosome level genome of the anhydrobiotic midge Polypedilum vanderplanki.</title>
        <authorList>
            <person name="Yoshida Y."/>
            <person name="Kikawada T."/>
            <person name="Gusev O."/>
        </authorList>
    </citation>
    <scope>NUCLEOTIDE SEQUENCE</scope>
    <source>
        <strain evidence="3">NIAS01</strain>
        <tissue evidence="3">Whole body or cell culture</tissue>
    </source>
</reference>
<dbReference type="PANTHER" id="PTHR22826:SF106">
    <property type="entry name" value="TRIO, ISOFORM A"/>
    <property type="match status" value="1"/>
</dbReference>
<organism evidence="3 4">
    <name type="scientific">Polypedilum vanderplanki</name>
    <name type="common">Sleeping chironomid midge</name>
    <dbReference type="NCBI Taxonomy" id="319348"/>
    <lineage>
        <taxon>Eukaryota</taxon>
        <taxon>Metazoa</taxon>
        <taxon>Ecdysozoa</taxon>
        <taxon>Arthropoda</taxon>
        <taxon>Hexapoda</taxon>
        <taxon>Insecta</taxon>
        <taxon>Pterygota</taxon>
        <taxon>Neoptera</taxon>
        <taxon>Endopterygota</taxon>
        <taxon>Diptera</taxon>
        <taxon>Nematocera</taxon>
        <taxon>Chironomoidea</taxon>
        <taxon>Chironomidae</taxon>
        <taxon>Chironominae</taxon>
        <taxon>Polypedilum</taxon>
        <taxon>Polypedilum</taxon>
    </lineage>
</organism>
<dbReference type="GO" id="GO:0019898">
    <property type="term" value="C:extrinsic component of membrane"/>
    <property type="evidence" value="ECO:0007669"/>
    <property type="project" value="TreeGrafter"/>
</dbReference>
<dbReference type="GO" id="GO:0005085">
    <property type="term" value="F:guanyl-nucleotide exchange factor activity"/>
    <property type="evidence" value="ECO:0007669"/>
    <property type="project" value="UniProtKB-KW"/>
</dbReference>
<dbReference type="OrthoDB" id="7740491at2759"/>
<dbReference type="InterPro" id="IPR051336">
    <property type="entry name" value="RhoGEF_Guanine_NuclExch_SF"/>
</dbReference>
<name>A0A9J6C6C7_POLVA</name>
<dbReference type="InterPro" id="IPR002017">
    <property type="entry name" value="Spectrin_repeat"/>
</dbReference>
<dbReference type="AlphaFoldDB" id="A0A9J6C6C7"/>
<dbReference type="PANTHER" id="PTHR22826">
    <property type="entry name" value="RHO GUANINE EXCHANGE FACTOR-RELATED"/>
    <property type="match status" value="1"/>
</dbReference>
<comment type="caution">
    <text evidence="3">The sequence shown here is derived from an EMBL/GenBank/DDBJ whole genome shotgun (WGS) entry which is preliminary data.</text>
</comment>
<dbReference type="GO" id="GO:0005737">
    <property type="term" value="C:cytoplasm"/>
    <property type="evidence" value="ECO:0007669"/>
    <property type="project" value="TreeGrafter"/>
</dbReference>
<dbReference type="SUPFAM" id="SSF46966">
    <property type="entry name" value="Spectrin repeat"/>
    <property type="match status" value="3"/>
</dbReference>
<evidence type="ECO:0000256" key="1">
    <source>
        <dbReference type="ARBA" id="ARBA00022658"/>
    </source>
</evidence>
<protein>
    <submittedName>
        <fullName evidence="3">Uncharacterized protein</fullName>
    </submittedName>
</protein>